<name>A0AAW2QZA4_9LAMI</name>
<organism evidence="2">
    <name type="scientific">Sesamum calycinum</name>
    <dbReference type="NCBI Taxonomy" id="2727403"/>
    <lineage>
        <taxon>Eukaryota</taxon>
        <taxon>Viridiplantae</taxon>
        <taxon>Streptophyta</taxon>
        <taxon>Embryophyta</taxon>
        <taxon>Tracheophyta</taxon>
        <taxon>Spermatophyta</taxon>
        <taxon>Magnoliopsida</taxon>
        <taxon>eudicotyledons</taxon>
        <taxon>Gunneridae</taxon>
        <taxon>Pentapetalae</taxon>
        <taxon>asterids</taxon>
        <taxon>lamiids</taxon>
        <taxon>Lamiales</taxon>
        <taxon>Pedaliaceae</taxon>
        <taxon>Sesamum</taxon>
    </lineage>
</organism>
<reference evidence="2" key="1">
    <citation type="submission" date="2020-06" db="EMBL/GenBank/DDBJ databases">
        <authorList>
            <person name="Li T."/>
            <person name="Hu X."/>
            <person name="Zhang T."/>
            <person name="Song X."/>
            <person name="Zhang H."/>
            <person name="Dai N."/>
            <person name="Sheng W."/>
            <person name="Hou X."/>
            <person name="Wei L."/>
        </authorList>
    </citation>
    <scope>NUCLEOTIDE SEQUENCE</scope>
    <source>
        <strain evidence="2">KEN8</strain>
        <tissue evidence="2">Leaf</tissue>
    </source>
</reference>
<dbReference type="EMBL" id="JACGWM010000005">
    <property type="protein sequence ID" value="KAL0373097.1"/>
    <property type="molecule type" value="Genomic_DNA"/>
</dbReference>
<evidence type="ECO:0000256" key="1">
    <source>
        <dbReference type="SAM" id="Coils"/>
    </source>
</evidence>
<dbReference type="AlphaFoldDB" id="A0AAW2QZA4"/>
<keyword evidence="1" id="KW-0175">Coiled coil</keyword>
<protein>
    <submittedName>
        <fullName evidence="2">Uncharacterized protein</fullName>
    </submittedName>
</protein>
<sequence>MAISSSASFTFLQTNPQIPHRNGEGGEMICSLLSCRTSTTSPLQRSATRTSSSSSYKGFRKKDFVIVRNATAEAAGDLLSSFSIPGFSLPGDNPWVTGIAGLLVTVPFLVQWLLTLTKEVDLAAETVEKIADTVGKVAEEVDKAAEEIAEALPEGGLKKMVSFVEDLAEETTKDAQMVEDLMDKVEELDDKLDTILKQQSKGTDKA</sequence>
<proteinExistence type="predicted"/>
<gene>
    <name evidence="2" type="ORF">Scaly_0991300</name>
</gene>
<comment type="caution">
    <text evidence="2">The sequence shown here is derived from an EMBL/GenBank/DDBJ whole genome shotgun (WGS) entry which is preliminary data.</text>
</comment>
<accession>A0AAW2QZA4</accession>
<dbReference type="PANTHER" id="PTHR33735:SF26">
    <property type="entry name" value="PTERIN-BINDING DOMAIN-CONTAINING PROTEIN"/>
    <property type="match status" value="1"/>
</dbReference>
<evidence type="ECO:0000313" key="2">
    <source>
        <dbReference type="EMBL" id="KAL0373097.1"/>
    </source>
</evidence>
<feature type="coiled-coil region" evidence="1">
    <location>
        <begin position="168"/>
        <end position="198"/>
    </location>
</feature>
<reference evidence="2" key="2">
    <citation type="journal article" date="2024" name="Plant">
        <title>Genomic evolution and insights into agronomic trait innovations of Sesamum species.</title>
        <authorList>
            <person name="Miao H."/>
            <person name="Wang L."/>
            <person name="Qu L."/>
            <person name="Liu H."/>
            <person name="Sun Y."/>
            <person name="Le M."/>
            <person name="Wang Q."/>
            <person name="Wei S."/>
            <person name="Zheng Y."/>
            <person name="Lin W."/>
            <person name="Duan Y."/>
            <person name="Cao H."/>
            <person name="Xiong S."/>
            <person name="Wang X."/>
            <person name="Wei L."/>
            <person name="Li C."/>
            <person name="Ma Q."/>
            <person name="Ju M."/>
            <person name="Zhao R."/>
            <person name="Li G."/>
            <person name="Mu C."/>
            <person name="Tian Q."/>
            <person name="Mei H."/>
            <person name="Zhang T."/>
            <person name="Gao T."/>
            <person name="Zhang H."/>
        </authorList>
    </citation>
    <scope>NUCLEOTIDE SEQUENCE</scope>
    <source>
        <strain evidence="2">KEN8</strain>
    </source>
</reference>
<dbReference type="PANTHER" id="PTHR33735">
    <property type="entry name" value="EXPRESSED PROTEIN"/>
    <property type="match status" value="1"/>
</dbReference>